<feature type="transmembrane region" description="Helical" evidence="1">
    <location>
        <begin position="640"/>
        <end position="659"/>
    </location>
</feature>
<reference evidence="6" key="1">
    <citation type="submission" date="2015-06" db="EMBL/GenBank/DDBJ databases">
        <title>Expansion of signal transduction pathways in fungi by whole-genome duplication.</title>
        <authorList>
            <consortium name="DOE Joint Genome Institute"/>
            <person name="Corrochano L.M."/>
            <person name="Kuo A."/>
            <person name="Marcet-Houben M."/>
            <person name="Polaino S."/>
            <person name="Salamov A."/>
            <person name="Villalobos J.M."/>
            <person name="Alvarez M.I."/>
            <person name="Avalos J."/>
            <person name="Benito E.P."/>
            <person name="Benoit I."/>
            <person name="Burger G."/>
            <person name="Camino L.P."/>
            <person name="Canovas D."/>
            <person name="Cerda-Olmedo E."/>
            <person name="Cheng J.-F."/>
            <person name="Dominguez A."/>
            <person name="Elias M."/>
            <person name="Eslava A.P."/>
            <person name="Glaser F."/>
            <person name="Grimwood J."/>
            <person name="Gutierrez G."/>
            <person name="Heitman J."/>
            <person name="Henrissat B."/>
            <person name="Iturriaga E.A."/>
            <person name="Lang B.F."/>
            <person name="Lavin J.L."/>
            <person name="Lee S."/>
            <person name="Li W."/>
            <person name="Lindquist E."/>
            <person name="Lopez-Garcia S."/>
            <person name="Luque E.M."/>
            <person name="Marcos A.T."/>
            <person name="Martin J."/>
            <person name="McCluskey K."/>
            <person name="Medina H.R."/>
            <person name="Miralles-Duran A."/>
            <person name="Miyazaki A."/>
            <person name="Munoz-Torres E."/>
            <person name="Oguiza J.A."/>
            <person name="Ohm R."/>
            <person name="Olmedo M."/>
            <person name="Orejas M."/>
            <person name="Ortiz-Castellanos L."/>
            <person name="Pisabarro A.G."/>
            <person name="Rodriguez-Romero J."/>
            <person name="Ruiz-Herrera J."/>
            <person name="Ruiz-Vazquez R."/>
            <person name="Sanz C."/>
            <person name="Schackwitz W."/>
            <person name="Schmutz J."/>
            <person name="Shahriari M."/>
            <person name="Shelest E."/>
            <person name="Silva-Franco F."/>
            <person name="Soanes D."/>
            <person name="Syed K."/>
            <person name="Tagua V.G."/>
            <person name="Talbot N.J."/>
            <person name="Thon M."/>
            <person name="De vries R.P."/>
            <person name="Wiebenga A."/>
            <person name="Yadav J.S."/>
            <person name="Braun E.L."/>
            <person name="Baker S."/>
            <person name="Garre V."/>
            <person name="Horwitz B."/>
            <person name="Torres-Martinez S."/>
            <person name="Idnurm A."/>
            <person name="Herrera-Estrella A."/>
            <person name="Gabaldon T."/>
            <person name="Grigoriev I.V."/>
        </authorList>
    </citation>
    <scope>NUCLEOTIDE SEQUENCE [LARGE SCALE GENOMIC DNA]</scope>
    <source>
        <strain evidence="6">NRRL 1555(-)</strain>
    </source>
</reference>
<dbReference type="InterPro" id="IPR029052">
    <property type="entry name" value="Metallo-depent_PP-like"/>
</dbReference>
<dbReference type="VEuPathDB" id="FungiDB:PHYBLDRAFT_65631"/>
<dbReference type="AlphaFoldDB" id="A0A163DMD8"/>
<dbReference type="STRING" id="763407.A0A163DMD8"/>
<keyword evidence="1" id="KW-0812">Transmembrane</keyword>
<dbReference type="OrthoDB" id="45365at2759"/>
<dbReference type="SUPFAM" id="SSF56300">
    <property type="entry name" value="Metallo-dependent phosphatases"/>
    <property type="match status" value="1"/>
</dbReference>
<evidence type="ECO:0000313" key="5">
    <source>
        <dbReference type="EMBL" id="OAD72320.1"/>
    </source>
</evidence>
<gene>
    <name evidence="5" type="ORF">PHYBLDRAFT_65631</name>
</gene>
<feature type="domain" description="Calcineurin-like phosphoesterase" evidence="2">
    <location>
        <begin position="64"/>
        <end position="272"/>
    </location>
</feature>
<organism evidence="5 6">
    <name type="scientific">Phycomyces blakesleeanus (strain ATCC 8743b / DSM 1359 / FGSC 10004 / NBRC 33097 / NRRL 1555)</name>
    <dbReference type="NCBI Taxonomy" id="763407"/>
    <lineage>
        <taxon>Eukaryota</taxon>
        <taxon>Fungi</taxon>
        <taxon>Fungi incertae sedis</taxon>
        <taxon>Mucoromycota</taxon>
        <taxon>Mucoromycotina</taxon>
        <taxon>Mucoromycetes</taxon>
        <taxon>Mucorales</taxon>
        <taxon>Phycomycetaceae</taxon>
        <taxon>Phycomyces</taxon>
    </lineage>
</organism>
<name>A0A163DMD8_PHYB8</name>
<dbReference type="Pfam" id="PF00149">
    <property type="entry name" value="Metallophos"/>
    <property type="match status" value="1"/>
</dbReference>
<evidence type="ECO:0000259" key="3">
    <source>
        <dbReference type="Pfam" id="PF24384"/>
    </source>
</evidence>
<sequence>MAVVRAWIYLLFTLICFGRVWYLFRLSTASLRAPRIPTTHTIPADVDRSIPISMGAEPKGIFYFVQISDLHISKFRPKGHTHYFLHFIRSILPVLKPSFVVVTGDLTDAKDMRRVTSQQYVEEWSLYNYAIDQGVQGTRWYDMRGNHDCFDLPSWKSRANLYRTHGQSASLIAEGGGIYAWEERLEYGRYKFIAIDACPKKGPSRPLNFFGYLTSKAMDQLASHVLSDSYNHTFMFSHYPTTTMVFGVSSQGYTYRDLARHTSAYFCGHLHRLIGGLGDILQAYHPSTQSLELELGDLKEHGLYRIVAIDHDLISFVDTPLPSAIMKSRPERLIPLDNTTVLWPHAVDIAPVVLITNPKEARFSIPAKEPLEQIQKSTHLRFLVFSSLDPSQLQVSIWIDNIEHIHPAEFVGNQEMPLWVAKWDPSSLELKELHTIRVQVDTPTMIGSSSIEFRLDNQRTKVNGGTGEWIISTHMTSTLQCITAFSFLFMLILLLVPVLHTQANIPTRSPIEIWSKKLAALDRQDPPRIYGSVQTNVLSSALQFYQFPQEQPIVWHGFLVGCLVLLTCPWFRAEFLPSAEGNERYGNFYLWGIMFGSVWEPIADTWLFGALTVVLDVLVFFVVFVYRLHLKGSARFKSGMVVYWLWRVSELLSLAMFYGGWWPSLVLNFLVAWLCWIGVVLVGGIGGIWTQIHVQQQNIVPDKEAQWTQEDENGSSSSSSSIEPIVCGVHVKNRRKV</sequence>
<evidence type="ECO:0000313" key="6">
    <source>
        <dbReference type="Proteomes" id="UP000077315"/>
    </source>
</evidence>
<dbReference type="GO" id="GO:0016787">
    <property type="term" value="F:hydrolase activity"/>
    <property type="evidence" value="ECO:0007669"/>
    <property type="project" value="InterPro"/>
</dbReference>
<keyword evidence="1" id="KW-1133">Transmembrane helix</keyword>
<protein>
    <submittedName>
        <fullName evidence="5">Uncharacterized protein</fullName>
    </submittedName>
</protein>
<dbReference type="PANTHER" id="PTHR14795:SF0">
    <property type="entry name" value="TRANSMEMBRANE PROTEIN 62"/>
    <property type="match status" value="1"/>
</dbReference>
<dbReference type="InterPro" id="IPR056230">
    <property type="entry name" value="TMEM62_C"/>
</dbReference>
<dbReference type="EMBL" id="KV440983">
    <property type="protein sequence ID" value="OAD72320.1"/>
    <property type="molecule type" value="Genomic_DNA"/>
</dbReference>
<feature type="domain" description="TMEM62 C-terminal" evidence="4">
    <location>
        <begin position="481"/>
        <end position="628"/>
    </location>
</feature>
<dbReference type="GeneID" id="29002406"/>
<dbReference type="RefSeq" id="XP_018290360.1">
    <property type="nucleotide sequence ID" value="XM_018441500.1"/>
</dbReference>
<feature type="transmembrane region" description="Helical" evidence="1">
    <location>
        <begin position="6"/>
        <end position="24"/>
    </location>
</feature>
<accession>A0A163DMD8</accession>
<proteinExistence type="predicted"/>
<dbReference type="Gene3D" id="3.60.21.10">
    <property type="match status" value="1"/>
</dbReference>
<dbReference type="PANTHER" id="PTHR14795">
    <property type="entry name" value="HELICASE RELATED"/>
    <property type="match status" value="1"/>
</dbReference>
<keyword evidence="6" id="KW-1185">Reference proteome</keyword>
<dbReference type="InterPro" id="IPR004843">
    <property type="entry name" value="Calcineurin-like_PHP"/>
</dbReference>
<feature type="transmembrane region" description="Helical" evidence="1">
    <location>
        <begin position="665"/>
        <end position="689"/>
    </location>
</feature>
<dbReference type="Pfam" id="PF24384">
    <property type="entry name" value="Ig_TMM62"/>
    <property type="match status" value="1"/>
</dbReference>
<feature type="transmembrane region" description="Helical" evidence="1">
    <location>
        <begin position="608"/>
        <end position="628"/>
    </location>
</feature>
<feature type="domain" description="TMEM62 Ig-like" evidence="3">
    <location>
        <begin position="351"/>
        <end position="441"/>
    </location>
</feature>
<dbReference type="InterPro" id="IPR056229">
    <property type="entry name" value="Ig_TMM62"/>
</dbReference>
<dbReference type="Proteomes" id="UP000077315">
    <property type="component" value="Unassembled WGS sequence"/>
</dbReference>
<dbReference type="InParanoid" id="A0A163DMD8"/>
<feature type="transmembrane region" description="Helical" evidence="1">
    <location>
        <begin position="481"/>
        <end position="500"/>
    </location>
</feature>
<feature type="transmembrane region" description="Helical" evidence="1">
    <location>
        <begin position="553"/>
        <end position="573"/>
    </location>
</feature>
<dbReference type="Pfam" id="PF24394">
    <property type="entry name" value="TMEM62_C"/>
    <property type="match status" value="1"/>
</dbReference>
<evidence type="ECO:0000259" key="4">
    <source>
        <dbReference type="Pfam" id="PF24394"/>
    </source>
</evidence>
<evidence type="ECO:0000259" key="2">
    <source>
        <dbReference type="Pfam" id="PF00149"/>
    </source>
</evidence>
<evidence type="ECO:0000256" key="1">
    <source>
        <dbReference type="SAM" id="Phobius"/>
    </source>
</evidence>
<keyword evidence="1" id="KW-0472">Membrane</keyword>